<evidence type="ECO:0000256" key="5">
    <source>
        <dbReference type="ARBA" id="ARBA00023136"/>
    </source>
</evidence>
<dbReference type="InterPro" id="IPR007603">
    <property type="entry name" value="Choline_transptr-like"/>
</dbReference>
<evidence type="ECO:0000256" key="4">
    <source>
        <dbReference type="ARBA" id="ARBA00022989"/>
    </source>
</evidence>
<feature type="transmembrane region" description="Helical" evidence="7">
    <location>
        <begin position="677"/>
        <end position="698"/>
    </location>
</feature>
<comment type="caution">
    <text evidence="9">The sequence shown here is derived from an EMBL/GenBank/DDBJ whole genome shotgun (WGS) entry which is preliminary data.</text>
</comment>
<keyword evidence="6" id="KW-0325">Glycoprotein</keyword>
<evidence type="ECO:0000256" key="6">
    <source>
        <dbReference type="ARBA" id="ARBA00023180"/>
    </source>
</evidence>
<dbReference type="PANTHER" id="PTHR12385:SF14">
    <property type="entry name" value="CHOLINE TRANSPORTER-LIKE 2"/>
    <property type="match status" value="1"/>
</dbReference>
<evidence type="ECO:0000256" key="7">
    <source>
        <dbReference type="RuleBase" id="RU368066"/>
    </source>
</evidence>
<feature type="transmembrane region" description="Helical" evidence="7">
    <location>
        <begin position="478"/>
        <end position="510"/>
    </location>
</feature>
<dbReference type="Pfam" id="PF04515">
    <property type="entry name" value="Choline_transpo"/>
    <property type="match status" value="1"/>
</dbReference>
<comment type="similarity">
    <text evidence="2 7">Belongs to the CTL (choline transporter-like) family.</text>
</comment>
<reference evidence="9 10" key="1">
    <citation type="journal article" date="2024" name="Nat. Commun.">
        <title>Phylogenomics reveals the evolutionary origins of lichenization in chlorophyte algae.</title>
        <authorList>
            <person name="Puginier C."/>
            <person name="Libourel C."/>
            <person name="Otte J."/>
            <person name="Skaloud P."/>
            <person name="Haon M."/>
            <person name="Grisel S."/>
            <person name="Petersen M."/>
            <person name="Berrin J.G."/>
            <person name="Delaux P.M."/>
            <person name="Dal Grande F."/>
            <person name="Keller J."/>
        </authorList>
    </citation>
    <scope>NUCLEOTIDE SEQUENCE [LARGE SCALE GENOMIC DNA]</scope>
    <source>
        <strain evidence="9 10">SAG 216-7</strain>
    </source>
</reference>
<keyword evidence="4 7" id="KW-1133">Transmembrane helix</keyword>
<gene>
    <name evidence="9" type="ORF">WJX75_002486</name>
</gene>
<feature type="transmembrane region" description="Helical" evidence="7">
    <location>
        <begin position="239"/>
        <end position="261"/>
    </location>
</feature>
<comment type="subcellular location">
    <subcellularLocation>
        <location evidence="7">Cell membrane</location>
        <topology evidence="7">Multi-pass membrane protein</topology>
    </subcellularLocation>
    <subcellularLocation>
        <location evidence="1">Membrane</location>
        <topology evidence="1">Multi-pass membrane protein</topology>
    </subcellularLocation>
</comment>
<feature type="transmembrane region" description="Helical" evidence="7">
    <location>
        <begin position="575"/>
        <end position="594"/>
    </location>
</feature>
<accession>A0ABR2YJ55</accession>
<protein>
    <recommendedName>
        <fullName evidence="7">Choline transporter-like protein</fullName>
    </recommendedName>
</protein>
<feature type="transmembrane region" description="Helical" evidence="7">
    <location>
        <begin position="530"/>
        <end position="554"/>
    </location>
</feature>
<keyword evidence="10" id="KW-1185">Reference proteome</keyword>
<evidence type="ECO:0000256" key="8">
    <source>
        <dbReference type="SAM" id="MobiDB-lite"/>
    </source>
</evidence>
<evidence type="ECO:0000256" key="3">
    <source>
        <dbReference type="ARBA" id="ARBA00022692"/>
    </source>
</evidence>
<organism evidence="9 10">
    <name type="scientific">Coccomyxa subellipsoidea</name>
    <dbReference type="NCBI Taxonomy" id="248742"/>
    <lineage>
        <taxon>Eukaryota</taxon>
        <taxon>Viridiplantae</taxon>
        <taxon>Chlorophyta</taxon>
        <taxon>core chlorophytes</taxon>
        <taxon>Trebouxiophyceae</taxon>
        <taxon>Trebouxiophyceae incertae sedis</taxon>
        <taxon>Coccomyxaceae</taxon>
        <taxon>Coccomyxa</taxon>
    </lineage>
</organism>
<dbReference type="PANTHER" id="PTHR12385">
    <property type="entry name" value="CHOLINE TRANSPORTER-LIKE (SLC FAMILY 44)"/>
    <property type="match status" value="1"/>
</dbReference>
<feature type="transmembrane region" description="Helical" evidence="7">
    <location>
        <begin position="268"/>
        <end position="289"/>
    </location>
</feature>
<sequence length="760" mass="82832">MVYIAVIAFKQGHPARLSYGIDSSGNTCGQKNTWNGGSGPDLTEYKNLYYLNPLELLDTNTFLGARSVCVKQCPGAESACGLSSLPCRSNVQYRCPYYRLAQASLYGTLNVTDDWSTSYWGSLLSTNLTAGQCNVALHYLPAKYQSVYFGNVSNPLCGEYLQLTSLYPGRGPCYPVLLETVDYFNRCLPKFSTNLMAQLVSASDTSQKILSSNSTTSVNKYFDSSSQRLQRYIADIQKGFVIIVVAGLVGGLILSLIWMILLRFSAGLMTWFVILAVNLAFAACTLLAFTKAGMLGNFGAVGIYVRDQIRLSEDPSAHDRKIWQICAYVAVGLTGLLIIFTLVIIRRIKARPAPHAQSHVFKVAVACIKVASQAVATMPTLLFWPLVPFVALCCLVVYWVAVAAFLYSAGDIKPAQLTASSSGVLSLAVLYDSPANSTASLPIPTVAAFPANITATECSERPDCYFAPSFSRPLQYMFIYHFFGLLWANQFIAGFGCMTIAGAIAQFYYAKGSMEAMPRSPVWSSFKVTLIYHMGTVAIGSFIIALVIFIRIVLEFIQRRTKFLAGAKYTSWVKYLMACISCFLWILQKIVKFINKNAYIMAAIHGNGFCTSATLAVKTIVTNVLRVAAMDTVGDALVFLGKLSVMAGAGVIAMLMSTLTYYTDPVKYPNTFMSSPLLPVILSLIVGYIVASVFFNVYEMAIDTILLAFCEDCESHGGHPKHAPPLLLEAIGQMEATSGESAKSSKMTRRGSSEAAPLEA</sequence>
<feature type="region of interest" description="Disordered" evidence="8">
    <location>
        <begin position="737"/>
        <end position="760"/>
    </location>
</feature>
<feature type="transmembrane region" description="Helical" evidence="7">
    <location>
        <begin position="600"/>
        <end position="625"/>
    </location>
</feature>
<feature type="transmembrane region" description="Helical" evidence="7">
    <location>
        <begin position="382"/>
        <end position="407"/>
    </location>
</feature>
<comment type="function">
    <text evidence="7">Choline transporter.</text>
</comment>
<keyword evidence="3 7" id="KW-0812">Transmembrane</keyword>
<evidence type="ECO:0000256" key="2">
    <source>
        <dbReference type="ARBA" id="ARBA00007168"/>
    </source>
</evidence>
<feature type="transmembrane region" description="Helical" evidence="7">
    <location>
        <begin position="637"/>
        <end position="657"/>
    </location>
</feature>
<dbReference type="EMBL" id="JALJOT010000010">
    <property type="protein sequence ID" value="KAK9906471.1"/>
    <property type="molecule type" value="Genomic_DNA"/>
</dbReference>
<proteinExistence type="inferred from homology"/>
<keyword evidence="5 7" id="KW-0472">Membrane</keyword>
<feature type="transmembrane region" description="Helical" evidence="7">
    <location>
        <begin position="322"/>
        <end position="345"/>
    </location>
</feature>
<evidence type="ECO:0000313" key="9">
    <source>
        <dbReference type="EMBL" id="KAK9906471.1"/>
    </source>
</evidence>
<evidence type="ECO:0000256" key="1">
    <source>
        <dbReference type="ARBA" id="ARBA00004141"/>
    </source>
</evidence>
<name>A0ABR2YJ55_9CHLO</name>
<dbReference type="Proteomes" id="UP001491310">
    <property type="component" value="Unassembled WGS sequence"/>
</dbReference>
<evidence type="ECO:0000313" key="10">
    <source>
        <dbReference type="Proteomes" id="UP001491310"/>
    </source>
</evidence>